<feature type="chain" id="PRO_5037180306" description="NACHT domain-containing protein" evidence="1">
    <location>
        <begin position="20"/>
        <end position="1181"/>
    </location>
</feature>
<reference evidence="3" key="2">
    <citation type="submission" date="2020-09" db="EMBL/GenBank/DDBJ databases">
        <authorList>
            <person name="Sun Q."/>
            <person name="Ohkuma M."/>
        </authorList>
    </citation>
    <scope>NUCLEOTIDE SEQUENCE</scope>
    <source>
        <strain evidence="3">JCM 13064</strain>
    </source>
</reference>
<organism evidence="3 4">
    <name type="scientific">Sphaerisporangium melleum</name>
    <dbReference type="NCBI Taxonomy" id="321316"/>
    <lineage>
        <taxon>Bacteria</taxon>
        <taxon>Bacillati</taxon>
        <taxon>Actinomycetota</taxon>
        <taxon>Actinomycetes</taxon>
        <taxon>Streptosporangiales</taxon>
        <taxon>Streptosporangiaceae</taxon>
        <taxon>Sphaerisporangium</taxon>
    </lineage>
</organism>
<accession>A0A917QYI4</accession>
<dbReference type="SUPFAM" id="SSF52540">
    <property type="entry name" value="P-loop containing nucleoside triphosphate hydrolases"/>
    <property type="match status" value="1"/>
</dbReference>
<dbReference type="PROSITE" id="PS50837">
    <property type="entry name" value="NACHT"/>
    <property type="match status" value="1"/>
</dbReference>
<dbReference type="Proteomes" id="UP000645217">
    <property type="component" value="Unassembled WGS sequence"/>
</dbReference>
<name>A0A917QYI4_9ACTN</name>
<dbReference type="RefSeq" id="WP_189162731.1">
    <property type="nucleotide sequence ID" value="NZ_BMNT01000009.1"/>
</dbReference>
<evidence type="ECO:0000256" key="1">
    <source>
        <dbReference type="SAM" id="SignalP"/>
    </source>
</evidence>
<evidence type="ECO:0000259" key="2">
    <source>
        <dbReference type="PROSITE" id="PS50837"/>
    </source>
</evidence>
<sequence length="1181" mass="127858">MRGLKVLLRVLAGATGLVAAGVATNQVLDDGELSWNWAYAALAVALLADLSRELLTEQPPAPPGPVHRPPHGGLGLYLRQLRASVGYMETLGIATQSEYVLRMRQVYVDVSLVPRPSHATAREPYVGAVRAAAVPGERRTLESFLGGDDRGRVLAVIGGPGSGKTTLVRNTTLDLCGRRWLRRRPLPVLLYLRDHAAALLVGEPPGLAAVAVSASWLDGRVSAAWLERRLDRGGCVVLLDGLDEVADEGDRARVVAWIGRQIARHPGNQYVLTSRPHGYLSNPLPNAEVLQVRRFTHEQISRYLHGWYYAIECRAADATGPGIRKIAEEKADDLLARLRATPGLYDLAANPLLLTMIANVHRYRGRLPGSRAALYAEMCDVLLHRRQEARNLADATGLLGPQKERVVRHLALAMMRAKVRDLPAAEAAKAIRRALRQVPGRVAPEVFLEEARKSGLLVEREQGVYAFAHLTLQEYLAAAQIGQQDAGPLPGHVDDPWWRETTLLWAANADATPVIEACMASGTVRALALAFDCAEQALQVDPDVRERLEALLASGDAEEDPGRRRLLAGVMAERTLREVIWLDENTAVCARPVSRDLYDMFLRDTGIDGHTWYAGQDEAPSAAGDEAAVGILAGHAERFVTWLNALSDGETAYRLPTQEEIADPAVHLVAGLTGRTVWVSDFDLSVVLAPGSGGINIVLHQPAGVPSPYAPRIEHLLQHPAYDAALCGDYIRLVLGAELSAEILAQAPVFSEALRRAAETWPDHDRGDFLLVLTLALYLNLDRLQPRVTRTDRASRARRAMALAEVMRLGRALGLNLAADRGIAAYLAQERAARSGPAQVTSLKPAVRLGDVEDFTGSQHLLDLPRRIGRHLQMSGHLESSRVDAVLEREGALAPCLAHAVNRAAADRRGADRLLPMSSGIGLEFGPAGVLARLSGSAEPLAHLRPVLSQLLASYEDEEVPSGGTELRRALGLALVLDDDRSEGTMIALRTLLTLWRKPVSRDRDEDALADFDRVLTEFTGGLSFTLRHRGNPLVALRRAIRMLHPAPKVPWPSDVRQKPVGHYRPAASRTDDLAVAHRLALEADDLIAPVLSAGAPYDMLDFAHARLRLLAAAALLSPKAGRAGGRDEEMAPLSVVGVAEAVAGAEAAELLAEALAGLAGLQERFEGRLPANEVIVLVRA</sequence>
<protein>
    <recommendedName>
        <fullName evidence="2">NACHT domain-containing protein</fullName>
    </recommendedName>
</protein>
<reference evidence="3" key="1">
    <citation type="journal article" date="2014" name="Int. J. Syst. Evol. Microbiol.">
        <title>Complete genome sequence of Corynebacterium casei LMG S-19264T (=DSM 44701T), isolated from a smear-ripened cheese.</title>
        <authorList>
            <consortium name="US DOE Joint Genome Institute (JGI-PGF)"/>
            <person name="Walter F."/>
            <person name="Albersmeier A."/>
            <person name="Kalinowski J."/>
            <person name="Ruckert C."/>
        </authorList>
    </citation>
    <scope>NUCLEOTIDE SEQUENCE</scope>
    <source>
        <strain evidence="3">JCM 13064</strain>
    </source>
</reference>
<feature type="signal peptide" evidence="1">
    <location>
        <begin position="1"/>
        <end position="19"/>
    </location>
</feature>
<dbReference type="Pfam" id="PF05729">
    <property type="entry name" value="NACHT"/>
    <property type="match status" value="1"/>
</dbReference>
<feature type="domain" description="NACHT" evidence="2">
    <location>
        <begin position="152"/>
        <end position="276"/>
    </location>
</feature>
<dbReference type="InterPro" id="IPR027417">
    <property type="entry name" value="P-loop_NTPase"/>
</dbReference>
<comment type="caution">
    <text evidence="3">The sequence shown here is derived from an EMBL/GenBank/DDBJ whole genome shotgun (WGS) entry which is preliminary data.</text>
</comment>
<dbReference type="InterPro" id="IPR007111">
    <property type="entry name" value="NACHT_NTPase"/>
</dbReference>
<dbReference type="PANTHER" id="PTHR46844:SF1">
    <property type="entry name" value="SLR5058 PROTEIN"/>
    <property type="match status" value="1"/>
</dbReference>
<dbReference type="PANTHER" id="PTHR46844">
    <property type="entry name" value="SLR5058 PROTEIN"/>
    <property type="match status" value="1"/>
</dbReference>
<dbReference type="Gene3D" id="3.40.50.300">
    <property type="entry name" value="P-loop containing nucleotide triphosphate hydrolases"/>
    <property type="match status" value="1"/>
</dbReference>
<keyword evidence="4" id="KW-1185">Reference proteome</keyword>
<proteinExistence type="predicted"/>
<evidence type="ECO:0000313" key="3">
    <source>
        <dbReference type="EMBL" id="GGK77681.1"/>
    </source>
</evidence>
<keyword evidence="1" id="KW-0732">Signal</keyword>
<dbReference type="AlphaFoldDB" id="A0A917QYI4"/>
<evidence type="ECO:0000313" key="4">
    <source>
        <dbReference type="Proteomes" id="UP000645217"/>
    </source>
</evidence>
<dbReference type="EMBL" id="BMNT01000009">
    <property type="protein sequence ID" value="GGK77681.1"/>
    <property type="molecule type" value="Genomic_DNA"/>
</dbReference>
<gene>
    <name evidence="3" type="ORF">GCM10007964_20600</name>
</gene>